<dbReference type="AlphaFoldDB" id="A0A101U7V5"/>
<accession>A0A101U7V5</accession>
<dbReference type="RefSeq" id="WP_062716871.1">
    <property type="nucleotide sequence ID" value="NZ_KQ948925.1"/>
</dbReference>
<dbReference type="Proteomes" id="UP000053429">
    <property type="component" value="Unassembled WGS sequence"/>
</dbReference>
<name>A0A101U7V5_9ACTN</name>
<proteinExistence type="predicted"/>
<protein>
    <recommendedName>
        <fullName evidence="3">N-acetyltransferase domain-containing protein</fullName>
    </recommendedName>
</protein>
<organism evidence="1 2">
    <name type="scientific">Streptomyces caeruleatus</name>
    <dbReference type="NCBI Taxonomy" id="661399"/>
    <lineage>
        <taxon>Bacteria</taxon>
        <taxon>Bacillati</taxon>
        <taxon>Actinomycetota</taxon>
        <taxon>Actinomycetes</taxon>
        <taxon>Kitasatosporales</taxon>
        <taxon>Streptomycetaceae</taxon>
        <taxon>Streptomyces</taxon>
    </lineage>
</organism>
<evidence type="ECO:0000313" key="1">
    <source>
        <dbReference type="EMBL" id="KUO05581.1"/>
    </source>
</evidence>
<gene>
    <name evidence="1" type="ORF">AQJ67_05400</name>
</gene>
<sequence length="236" mass="24940">MTAMKQFVIPAAARNNAEWCAAMSRSHGLTGEFGVQAWAVSARPPLYYPDAVTLVPGADAAALVDRIDTAAAGACVKDSFADLDLAAAGFKVLFDAQWIHRPASAPTTSPDLAWDVVRDRDMLRAWALAWDDGAGNAGLFRPELLDDPATSVLVGHSADGLVTAGAVASRNDHVVGISNVFALEGGADRAWPVVLDAVHRLFPTLPVVGYEHGADLDAAIRHGFEAVGPLRVWRHG</sequence>
<reference evidence="1 2" key="1">
    <citation type="submission" date="2015-10" db="EMBL/GenBank/DDBJ databases">
        <title>Draft genome sequence of Streptomyces caeruleatus NRRL B-24802, type strain for the species Streptomyces caeruleatus.</title>
        <authorList>
            <person name="Ruckert C."/>
            <person name="Winkler A."/>
            <person name="Kalinowski J."/>
            <person name="Kampfer P."/>
            <person name="Glaeser S."/>
        </authorList>
    </citation>
    <scope>NUCLEOTIDE SEQUENCE [LARGE SCALE GENOMIC DNA]</scope>
    <source>
        <strain evidence="1 2">NRRL B-24802</strain>
    </source>
</reference>
<dbReference type="STRING" id="661399.AQJ67_05400"/>
<evidence type="ECO:0008006" key="3">
    <source>
        <dbReference type="Google" id="ProtNLM"/>
    </source>
</evidence>
<dbReference type="OrthoDB" id="153065at2"/>
<keyword evidence="2" id="KW-1185">Reference proteome</keyword>
<dbReference type="EMBL" id="LMWY01000004">
    <property type="protein sequence ID" value="KUO05581.1"/>
    <property type="molecule type" value="Genomic_DNA"/>
</dbReference>
<evidence type="ECO:0000313" key="2">
    <source>
        <dbReference type="Proteomes" id="UP000053429"/>
    </source>
</evidence>
<comment type="caution">
    <text evidence="1">The sequence shown here is derived from an EMBL/GenBank/DDBJ whole genome shotgun (WGS) entry which is preliminary data.</text>
</comment>